<evidence type="ECO:0000313" key="7">
    <source>
        <dbReference type="Proteomes" id="UP001367513"/>
    </source>
</evidence>
<keyword evidence="2 4" id="KW-0238">DNA-binding</keyword>
<reference evidence="6 7" key="1">
    <citation type="submission" date="2024-03" db="EMBL/GenBank/DDBJ databases">
        <title>Draft genome sequence of Pseudonocardia carboxydivorans JCM 14827.</title>
        <authorList>
            <person name="Duangmal K."/>
        </authorList>
    </citation>
    <scope>NUCLEOTIDE SEQUENCE [LARGE SCALE GENOMIC DNA]</scope>
    <source>
        <strain evidence="6 7">JCM 14827</strain>
    </source>
</reference>
<dbReference type="Gene3D" id="1.10.357.10">
    <property type="entry name" value="Tetracycline Repressor, domain 2"/>
    <property type="match status" value="1"/>
</dbReference>
<feature type="DNA-binding region" description="H-T-H motif" evidence="4">
    <location>
        <begin position="34"/>
        <end position="53"/>
    </location>
</feature>
<gene>
    <name evidence="6" type="ORF">WG925_03365</name>
</gene>
<accession>A0ABU9A8Q0</accession>
<proteinExistence type="predicted"/>
<keyword evidence="7" id="KW-1185">Reference proteome</keyword>
<dbReference type="InterPro" id="IPR009057">
    <property type="entry name" value="Homeodomain-like_sf"/>
</dbReference>
<evidence type="ECO:0000256" key="4">
    <source>
        <dbReference type="PROSITE-ProRule" id="PRU00335"/>
    </source>
</evidence>
<dbReference type="EMBL" id="JBBPIX010000001">
    <property type="protein sequence ID" value="MEK6462770.1"/>
    <property type="molecule type" value="Genomic_DNA"/>
</dbReference>
<keyword evidence="3" id="KW-0804">Transcription</keyword>
<dbReference type="SUPFAM" id="SSF48498">
    <property type="entry name" value="Tetracyclin repressor-like, C-terminal domain"/>
    <property type="match status" value="1"/>
</dbReference>
<comment type="caution">
    <text evidence="6">The sequence shown here is derived from an EMBL/GenBank/DDBJ whole genome shotgun (WGS) entry which is preliminary data.</text>
</comment>
<dbReference type="PROSITE" id="PS50977">
    <property type="entry name" value="HTH_TETR_2"/>
    <property type="match status" value="1"/>
</dbReference>
<dbReference type="InterPro" id="IPR023772">
    <property type="entry name" value="DNA-bd_HTH_TetR-type_CS"/>
</dbReference>
<dbReference type="PANTHER" id="PTHR30055:SF234">
    <property type="entry name" value="HTH-TYPE TRANSCRIPTIONAL REGULATOR BETI"/>
    <property type="match status" value="1"/>
</dbReference>
<evidence type="ECO:0000313" key="6">
    <source>
        <dbReference type="EMBL" id="MEK6462770.1"/>
    </source>
</evidence>
<evidence type="ECO:0000259" key="5">
    <source>
        <dbReference type="PROSITE" id="PS50977"/>
    </source>
</evidence>
<organism evidence="6 7">
    <name type="scientific">Pseudonocardia alni subsp. carboxydivorans</name>
    <dbReference type="NCBI Taxonomy" id="415010"/>
    <lineage>
        <taxon>Bacteria</taxon>
        <taxon>Bacillati</taxon>
        <taxon>Actinomycetota</taxon>
        <taxon>Actinomycetes</taxon>
        <taxon>Pseudonocardiales</taxon>
        <taxon>Pseudonocardiaceae</taxon>
        <taxon>Pseudonocardia</taxon>
    </lineage>
</organism>
<evidence type="ECO:0000256" key="1">
    <source>
        <dbReference type="ARBA" id="ARBA00023015"/>
    </source>
</evidence>
<dbReference type="InterPro" id="IPR036271">
    <property type="entry name" value="Tet_transcr_reg_TetR-rel_C_sf"/>
</dbReference>
<feature type="domain" description="HTH tetR-type" evidence="5">
    <location>
        <begin position="11"/>
        <end position="71"/>
    </location>
</feature>
<sequence>MTTRAPDPRRVRSRELLYEAATALVAERGFAATTMEDIAHRAGLSRRTAFNHFPSKGELAVEWAMRREVAATAATGGSAPGDHVPDRIRAWFRELGALTDADPDGTEQMMLGWLAALGPVRHRTTAARRLAEWIERGRDGGGIDPATDPDVAADLLFDGYLGAVLRWCAIPADRRGPLTPMVEALVEQALAGLSPR</sequence>
<dbReference type="PANTHER" id="PTHR30055">
    <property type="entry name" value="HTH-TYPE TRANSCRIPTIONAL REGULATOR RUTR"/>
    <property type="match status" value="1"/>
</dbReference>
<dbReference type="Proteomes" id="UP001367513">
    <property type="component" value="Unassembled WGS sequence"/>
</dbReference>
<protein>
    <submittedName>
        <fullName evidence="6">TetR/AcrR family transcriptional regulator</fullName>
    </submittedName>
</protein>
<evidence type="ECO:0000256" key="3">
    <source>
        <dbReference type="ARBA" id="ARBA00023163"/>
    </source>
</evidence>
<name>A0ABU9A8Q0_PSEA5</name>
<keyword evidence="1" id="KW-0805">Transcription regulation</keyword>
<dbReference type="PRINTS" id="PR00455">
    <property type="entry name" value="HTHTETR"/>
</dbReference>
<dbReference type="InterPro" id="IPR001647">
    <property type="entry name" value="HTH_TetR"/>
</dbReference>
<dbReference type="SUPFAM" id="SSF46689">
    <property type="entry name" value="Homeodomain-like"/>
    <property type="match status" value="1"/>
</dbReference>
<dbReference type="PROSITE" id="PS01081">
    <property type="entry name" value="HTH_TETR_1"/>
    <property type="match status" value="1"/>
</dbReference>
<evidence type="ECO:0000256" key="2">
    <source>
        <dbReference type="ARBA" id="ARBA00023125"/>
    </source>
</evidence>
<dbReference type="Pfam" id="PF00440">
    <property type="entry name" value="TetR_N"/>
    <property type="match status" value="1"/>
</dbReference>
<dbReference type="RefSeq" id="WP_346106300.1">
    <property type="nucleotide sequence ID" value="NZ_BAAAOD010000057.1"/>
</dbReference>
<dbReference type="InterPro" id="IPR050109">
    <property type="entry name" value="HTH-type_TetR-like_transc_reg"/>
</dbReference>